<protein>
    <submittedName>
        <fullName evidence="1">Uncharacterized protein</fullName>
    </submittedName>
</protein>
<accession>A0A1E4SSK6</accession>
<dbReference type="AlphaFoldDB" id="A0A1E4SSK6"/>
<keyword evidence="2" id="KW-1185">Reference proteome</keyword>
<reference evidence="2" key="1">
    <citation type="submission" date="2016-04" db="EMBL/GenBank/DDBJ databases">
        <title>Comparative genomics of biotechnologically important yeasts.</title>
        <authorList>
            <consortium name="DOE Joint Genome Institute"/>
            <person name="Riley R."/>
            <person name="Haridas S."/>
            <person name="Wolfe K.H."/>
            <person name="Lopes M.R."/>
            <person name="Hittinger C.T."/>
            <person name="Goker M."/>
            <person name="Salamov A."/>
            <person name="Wisecaver J."/>
            <person name="Long T.M."/>
            <person name="Aerts A.L."/>
            <person name="Barry K."/>
            <person name="Choi C."/>
            <person name="Clum A."/>
            <person name="Coughlan A.Y."/>
            <person name="Deshpande S."/>
            <person name="Douglass A.P."/>
            <person name="Hanson S.J."/>
            <person name="Klenk H.-P."/>
            <person name="Labutti K."/>
            <person name="Lapidus A."/>
            <person name="Lindquist E."/>
            <person name="Lipzen A."/>
            <person name="Meier-Kolthoff J.P."/>
            <person name="Ohm R.A."/>
            <person name="Otillar R.P."/>
            <person name="Pangilinan J."/>
            <person name="Peng Y."/>
            <person name="Rokas A."/>
            <person name="Rosa C.A."/>
            <person name="Scheuner C."/>
            <person name="Sibirny A.A."/>
            <person name="Slot J.C."/>
            <person name="Stielow J.B."/>
            <person name="Sun H."/>
            <person name="Kurtzman C.P."/>
            <person name="Blackwell M."/>
            <person name="Grigoriev I.V."/>
            <person name="Jeffries T.W."/>
        </authorList>
    </citation>
    <scope>NUCLEOTIDE SEQUENCE [LARGE SCALE GENOMIC DNA]</scope>
    <source>
        <strain evidence="2">NRRL YB-2248</strain>
    </source>
</reference>
<dbReference type="Proteomes" id="UP000094801">
    <property type="component" value="Unassembled WGS sequence"/>
</dbReference>
<sequence length="62" mass="7294">MIADKETFDYSEITKEPLEILSTLPKIEITKPQESIELPQLNIIKTPKESNDQPYNEQLYER</sequence>
<gene>
    <name evidence="1" type="ORF">CANARDRAFT_30807</name>
</gene>
<evidence type="ECO:0000313" key="2">
    <source>
        <dbReference type="Proteomes" id="UP000094801"/>
    </source>
</evidence>
<dbReference type="EMBL" id="KV453889">
    <property type="protein sequence ID" value="ODV82498.1"/>
    <property type="molecule type" value="Genomic_DNA"/>
</dbReference>
<evidence type="ECO:0000313" key="1">
    <source>
        <dbReference type="EMBL" id="ODV82498.1"/>
    </source>
</evidence>
<organism evidence="1 2">
    <name type="scientific">[Candida] arabinofermentans NRRL YB-2248</name>
    <dbReference type="NCBI Taxonomy" id="983967"/>
    <lineage>
        <taxon>Eukaryota</taxon>
        <taxon>Fungi</taxon>
        <taxon>Dikarya</taxon>
        <taxon>Ascomycota</taxon>
        <taxon>Saccharomycotina</taxon>
        <taxon>Pichiomycetes</taxon>
        <taxon>Pichiales</taxon>
        <taxon>Pichiaceae</taxon>
        <taxon>Ogataea</taxon>
        <taxon>Ogataea/Candida clade</taxon>
    </lineage>
</organism>
<name>A0A1E4SSK6_9ASCO</name>
<proteinExistence type="predicted"/>